<comment type="caution">
    <text evidence="1">The sequence shown here is derived from an EMBL/GenBank/DDBJ whole genome shotgun (WGS) entry which is preliminary data.</text>
</comment>
<evidence type="ECO:0000313" key="1">
    <source>
        <dbReference type="EMBL" id="MBI5247949.1"/>
    </source>
</evidence>
<dbReference type="Proteomes" id="UP000807825">
    <property type="component" value="Unassembled WGS sequence"/>
</dbReference>
<evidence type="ECO:0000313" key="2">
    <source>
        <dbReference type="Proteomes" id="UP000807825"/>
    </source>
</evidence>
<reference evidence="1" key="1">
    <citation type="submission" date="2020-07" db="EMBL/GenBank/DDBJ databases">
        <title>Huge and variable diversity of episymbiotic CPR bacteria and DPANN archaea in groundwater ecosystems.</title>
        <authorList>
            <person name="He C.Y."/>
            <person name="Keren R."/>
            <person name="Whittaker M."/>
            <person name="Farag I.F."/>
            <person name="Doudna J."/>
            <person name="Cate J.H.D."/>
            <person name="Banfield J.F."/>
        </authorList>
    </citation>
    <scope>NUCLEOTIDE SEQUENCE</scope>
    <source>
        <strain evidence="1">NC_groundwater_1664_Pr3_B-0.1um_52_9</strain>
    </source>
</reference>
<proteinExistence type="predicted"/>
<name>A0A9D6Z1Q5_9BACT</name>
<accession>A0A9D6Z1Q5</accession>
<dbReference type="AlphaFoldDB" id="A0A9D6Z1Q5"/>
<dbReference type="EMBL" id="JACRDE010000016">
    <property type="protein sequence ID" value="MBI5247949.1"/>
    <property type="molecule type" value="Genomic_DNA"/>
</dbReference>
<protein>
    <submittedName>
        <fullName evidence="1">Uncharacterized protein</fullName>
    </submittedName>
</protein>
<sequence length="64" mass="7102">MASKQISRLLEVSAKQLRCNHALTGTAPANKLCPYCYQCETCPYDQMLEDTVHIYNGNAVPARA</sequence>
<organism evidence="1 2">
    <name type="scientific">Desulfomonile tiedjei</name>
    <dbReference type="NCBI Taxonomy" id="2358"/>
    <lineage>
        <taxon>Bacteria</taxon>
        <taxon>Pseudomonadati</taxon>
        <taxon>Thermodesulfobacteriota</taxon>
        <taxon>Desulfomonilia</taxon>
        <taxon>Desulfomonilales</taxon>
        <taxon>Desulfomonilaceae</taxon>
        <taxon>Desulfomonile</taxon>
    </lineage>
</organism>
<gene>
    <name evidence="1" type="ORF">HY912_00510</name>
</gene>